<dbReference type="InterPro" id="IPR050902">
    <property type="entry name" value="ABC_Transporter_SBP"/>
</dbReference>
<name>A0ABX6ILW8_9ACTN</name>
<dbReference type="Gene3D" id="3.40.50.1980">
    <property type="entry name" value="Nitrogenase molybdenum iron protein domain"/>
    <property type="match status" value="2"/>
</dbReference>
<evidence type="ECO:0000259" key="2">
    <source>
        <dbReference type="PROSITE" id="PS50983"/>
    </source>
</evidence>
<dbReference type="EMBL" id="CP045809">
    <property type="protein sequence ID" value="QHN36116.1"/>
    <property type="molecule type" value="Genomic_DNA"/>
</dbReference>
<dbReference type="PANTHER" id="PTHR30535:SF7">
    <property type="entry name" value="IRON(III) DICITRATE-BINDING PROTEIN"/>
    <property type="match status" value="1"/>
</dbReference>
<keyword evidence="4" id="KW-1185">Reference proteome</keyword>
<evidence type="ECO:0000256" key="1">
    <source>
        <dbReference type="ARBA" id="ARBA00008814"/>
    </source>
</evidence>
<dbReference type="InterPro" id="IPR002491">
    <property type="entry name" value="ABC_transptr_periplasmic_BD"/>
</dbReference>
<dbReference type="Proteomes" id="UP001059836">
    <property type="component" value="Chromosome"/>
</dbReference>
<dbReference type="Pfam" id="PF01497">
    <property type="entry name" value="Peripla_BP_2"/>
    <property type="match status" value="1"/>
</dbReference>
<dbReference type="SUPFAM" id="SSF53807">
    <property type="entry name" value="Helical backbone' metal receptor"/>
    <property type="match status" value="1"/>
</dbReference>
<dbReference type="PANTHER" id="PTHR30535">
    <property type="entry name" value="VITAMIN B12-BINDING PROTEIN"/>
    <property type="match status" value="1"/>
</dbReference>
<organism evidence="3 4">
    <name type="scientific">Gordonia pseudamarae</name>
    <dbReference type="NCBI Taxonomy" id="2831662"/>
    <lineage>
        <taxon>Bacteria</taxon>
        <taxon>Bacillati</taxon>
        <taxon>Actinomycetota</taxon>
        <taxon>Actinomycetes</taxon>
        <taxon>Mycobacteriales</taxon>
        <taxon>Gordoniaceae</taxon>
        <taxon>Gordonia</taxon>
    </lineage>
</organism>
<gene>
    <name evidence="3" type="ORF">GII31_15800</name>
</gene>
<reference evidence="3" key="1">
    <citation type="journal article" date="2021" name="Nat. Microbiol.">
        <title>Cocultivation of an ultrasmall environmental parasitic bacterium with lytic ability against bacteria associated with wastewater foams.</title>
        <authorList>
            <person name="Batinovic S."/>
            <person name="Rose J.J.A."/>
            <person name="Ratcliffe J."/>
            <person name="Seviour R.J."/>
            <person name="Petrovski S."/>
        </authorList>
    </citation>
    <scope>NUCLEOTIDE SEQUENCE</scope>
    <source>
        <strain evidence="3">CON9</strain>
    </source>
</reference>
<comment type="similarity">
    <text evidence="1">Belongs to the bacterial solute-binding protein 8 family.</text>
</comment>
<protein>
    <submittedName>
        <fullName evidence="3">ABC transporter substrate-binding protein</fullName>
    </submittedName>
</protein>
<sequence length="363" mass="38571">MRARRTSPSRRSTLSPPRAFARRRPLMLGTALLGAVAVVLAGCSDVDHEGDDAVAGEGFPVTVENCGEKVTMNAAPQRIVSMNQGTTEVLLSLGLADRVVGTATWTDPILDSLAGDNEGIKRLADNKPSLEAVLAENPDFVTASFSSTLGDGGVATRARFDELKVPNYLAPSDCEGKVADGGDGTRESPASLDQVYKEITQLGELTGTSDKATSVIDDLKGRVTAAQKSVNAQGVSVLYWFANAEQPYIAGCCGAPGIITNTLGLKNVFDDTKAEWPQVSWEAVASRNPQVLVLGDLTRKSQTAETGEAKIRFLETNPVTREMDAVKNKRYILVTGAEMNPSLRTVYGIQNVADGLVELGLSK</sequence>
<accession>A0ABX6ILW8</accession>
<evidence type="ECO:0000313" key="4">
    <source>
        <dbReference type="Proteomes" id="UP001059836"/>
    </source>
</evidence>
<evidence type="ECO:0000313" key="3">
    <source>
        <dbReference type="EMBL" id="QHN36116.1"/>
    </source>
</evidence>
<dbReference type="PROSITE" id="PS50983">
    <property type="entry name" value="FE_B12_PBP"/>
    <property type="match status" value="1"/>
</dbReference>
<proteinExistence type="inferred from homology"/>
<feature type="domain" description="Fe/B12 periplasmic-binding" evidence="2">
    <location>
        <begin position="78"/>
        <end position="363"/>
    </location>
</feature>